<protein>
    <recommendedName>
        <fullName evidence="3">Dihydrodipicolinate reductase N-terminal domain-containing protein</fullName>
    </recommendedName>
</protein>
<dbReference type="GO" id="GO:0009570">
    <property type="term" value="C:chloroplast stroma"/>
    <property type="evidence" value="ECO:0007669"/>
    <property type="project" value="TreeGrafter"/>
</dbReference>
<feature type="domain" description="Dihydrodipicolinate reductase N-terminal" evidence="3">
    <location>
        <begin position="37"/>
        <end position="164"/>
    </location>
</feature>
<evidence type="ECO:0000313" key="4">
    <source>
        <dbReference type="EMBL" id="MBX21048.1"/>
    </source>
</evidence>
<evidence type="ECO:0000256" key="2">
    <source>
        <dbReference type="ARBA" id="ARBA00023002"/>
    </source>
</evidence>
<sequence>MAAALSCHFPCLVLRTAENIKSRSYVSCSMQPSQSNIKVVINGAAKEIGRAAVVAVTRARGMEVAGAVDTHFVGEDVGQVCDMEDPLEIPIMNDLTMVLGSISQAKETGVVVDFTYPSTVYDNIKQATAFGMKSVVYVPRIKNETVTALSALCEKASMGCLIAPTLSIGSILLQQAAISASFHYSNVEIVESRATATDLPSTDAAQIARNLSNLGQIYNKEDMSTDVLVSAFSNLSYITK</sequence>
<dbReference type="InterPro" id="IPR036291">
    <property type="entry name" value="NAD(P)-bd_dom_sf"/>
</dbReference>
<keyword evidence="2" id="KW-0560">Oxidoreductase</keyword>
<accession>A0A2P2LSU6</accession>
<dbReference type="GO" id="GO:0008839">
    <property type="term" value="F:4-hydroxy-tetrahydrodipicolinate reductase"/>
    <property type="evidence" value="ECO:0007669"/>
    <property type="project" value="InterPro"/>
</dbReference>
<dbReference type="PANTHER" id="PTHR20836">
    <property type="entry name" value="DIHYDRODIPICOLINATE REDUCTASE"/>
    <property type="match status" value="1"/>
</dbReference>
<dbReference type="EMBL" id="GGEC01040564">
    <property type="protein sequence ID" value="MBX21048.1"/>
    <property type="molecule type" value="Transcribed_RNA"/>
</dbReference>
<dbReference type="Pfam" id="PF01113">
    <property type="entry name" value="DapB_N"/>
    <property type="match status" value="1"/>
</dbReference>
<dbReference type="InterPro" id="IPR023940">
    <property type="entry name" value="DHDPR_bac"/>
</dbReference>
<dbReference type="PANTHER" id="PTHR20836:SF6">
    <property type="entry name" value="DIHYDRODIPICOLINATE REDUCTASE-LIKE PROTEIN CRR1, CHLOROPLASTIC"/>
    <property type="match status" value="1"/>
</dbReference>
<dbReference type="SUPFAM" id="SSF51735">
    <property type="entry name" value="NAD(P)-binding Rossmann-fold domains"/>
    <property type="match status" value="1"/>
</dbReference>
<keyword evidence="1" id="KW-0521">NADP</keyword>
<dbReference type="InterPro" id="IPR000846">
    <property type="entry name" value="DapB_N"/>
</dbReference>
<name>A0A2P2LSU6_RHIMU</name>
<evidence type="ECO:0000256" key="1">
    <source>
        <dbReference type="ARBA" id="ARBA00022857"/>
    </source>
</evidence>
<dbReference type="Gene3D" id="3.40.50.720">
    <property type="entry name" value="NAD(P)-binding Rossmann-like Domain"/>
    <property type="match status" value="1"/>
</dbReference>
<reference evidence="4" key="1">
    <citation type="submission" date="2018-02" db="EMBL/GenBank/DDBJ databases">
        <title>Rhizophora mucronata_Transcriptome.</title>
        <authorList>
            <person name="Meera S.P."/>
            <person name="Sreeshan A."/>
            <person name="Augustine A."/>
        </authorList>
    </citation>
    <scope>NUCLEOTIDE SEQUENCE</scope>
    <source>
        <tissue evidence="4">Leaf</tissue>
    </source>
</reference>
<evidence type="ECO:0000259" key="3">
    <source>
        <dbReference type="Pfam" id="PF01113"/>
    </source>
</evidence>
<organism evidence="4">
    <name type="scientific">Rhizophora mucronata</name>
    <name type="common">Asiatic mangrove</name>
    <dbReference type="NCBI Taxonomy" id="61149"/>
    <lineage>
        <taxon>Eukaryota</taxon>
        <taxon>Viridiplantae</taxon>
        <taxon>Streptophyta</taxon>
        <taxon>Embryophyta</taxon>
        <taxon>Tracheophyta</taxon>
        <taxon>Spermatophyta</taxon>
        <taxon>Magnoliopsida</taxon>
        <taxon>eudicotyledons</taxon>
        <taxon>Gunneridae</taxon>
        <taxon>Pentapetalae</taxon>
        <taxon>rosids</taxon>
        <taxon>fabids</taxon>
        <taxon>Malpighiales</taxon>
        <taxon>Rhizophoraceae</taxon>
        <taxon>Rhizophora</taxon>
    </lineage>
</organism>
<proteinExistence type="predicted"/>
<dbReference type="AlphaFoldDB" id="A0A2P2LSU6"/>
<dbReference type="FunFam" id="3.40.50.720:FF:000286">
    <property type="entry name" value="Dihydrodipicolinate reductase family protein"/>
    <property type="match status" value="1"/>
</dbReference>
<dbReference type="GO" id="GO:0009089">
    <property type="term" value="P:lysine biosynthetic process via diaminopimelate"/>
    <property type="evidence" value="ECO:0007669"/>
    <property type="project" value="InterPro"/>
</dbReference>